<dbReference type="AlphaFoldDB" id="A0A0M5ILH1"/>
<keyword evidence="2" id="KW-1185">Reference proteome</keyword>
<name>A0A0M5ILH1_9CORY</name>
<protein>
    <recommendedName>
        <fullName evidence="3">EcsC family protein</fullName>
    </recommendedName>
</protein>
<reference evidence="1 2" key="1">
    <citation type="submission" date="2014-08" db="EMBL/GenBank/DDBJ databases">
        <title>Complete genome sequence of Corynebacterium deserti GIMN1.010 (=DSM 45689), isolated from desert sand in western China.</title>
        <authorList>
            <person name="Ruckert C."/>
            <person name="Albersmeier A."/>
            <person name="Kalinowski J."/>
        </authorList>
    </citation>
    <scope>NUCLEOTIDE SEQUENCE [LARGE SCALE GENOMIC DNA]</scope>
    <source>
        <strain evidence="1 2">GIMN1.010</strain>
    </source>
</reference>
<dbReference type="PATRIC" id="fig|931089.4.peg.1112"/>
<sequence length="238" mass="25051">MPDNTTITDAVHSDPAVLEENAGATGKYLIRALDKAVHLQTGAIENYISWLRKNNPDKSPAELQKLVDKHFLNLATGSGAGVGLAAAVPGIGFVTGALAVGAESLVFLDAAAFYTMASAHLRGIDIRHPERRRGLILVVLLGSAGKAIVDAAVGDLSKKNKAPGIAISRFNIGGLMEVNGRLMKYAIKQVNKRFRAAWVGKILPFGIGAVMGTIANRKIANKTIGNAYDSLGPLPATF</sequence>
<proteinExistence type="predicted"/>
<evidence type="ECO:0000313" key="2">
    <source>
        <dbReference type="Proteomes" id="UP000068067"/>
    </source>
</evidence>
<evidence type="ECO:0008006" key="3">
    <source>
        <dbReference type="Google" id="ProtNLM"/>
    </source>
</evidence>
<organism evidence="1 2">
    <name type="scientific">Corynebacterium deserti GIMN1.010</name>
    <dbReference type="NCBI Taxonomy" id="931089"/>
    <lineage>
        <taxon>Bacteria</taxon>
        <taxon>Bacillati</taxon>
        <taxon>Actinomycetota</taxon>
        <taxon>Actinomycetes</taxon>
        <taxon>Mycobacteriales</taxon>
        <taxon>Corynebacteriaceae</taxon>
        <taxon>Corynebacterium</taxon>
    </lineage>
</organism>
<dbReference type="Proteomes" id="UP000068067">
    <property type="component" value="Chromosome"/>
</dbReference>
<evidence type="ECO:0000313" key="1">
    <source>
        <dbReference type="EMBL" id="ALC05531.1"/>
    </source>
</evidence>
<dbReference type="KEGG" id="cdx:CDES_05470"/>
<dbReference type="STRING" id="931089.CDES_05470"/>
<dbReference type="EMBL" id="CP009220">
    <property type="protein sequence ID" value="ALC05531.1"/>
    <property type="molecule type" value="Genomic_DNA"/>
</dbReference>
<dbReference type="OrthoDB" id="4422408at2"/>
<accession>A0A0M5ILH1</accession>
<gene>
    <name evidence="1" type="ORF">CDES_05470</name>
</gene>
<dbReference type="RefSeq" id="WP_053544595.1">
    <property type="nucleotide sequence ID" value="NZ_CP009220.1"/>
</dbReference>